<organism evidence="2 3">
    <name type="scientific">Flavobacterium flabelliforme</name>
    <dbReference type="NCBI Taxonomy" id="2816119"/>
    <lineage>
        <taxon>Bacteria</taxon>
        <taxon>Pseudomonadati</taxon>
        <taxon>Bacteroidota</taxon>
        <taxon>Flavobacteriia</taxon>
        <taxon>Flavobacteriales</taxon>
        <taxon>Flavobacteriaceae</taxon>
        <taxon>Flavobacterium</taxon>
    </lineage>
</organism>
<dbReference type="Gene3D" id="3.40.630.30">
    <property type="match status" value="1"/>
</dbReference>
<evidence type="ECO:0000259" key="1">
    <source>
        <dbReference type="PROSITE" id="PS51186"/>
    </source>
</evidence>
<dbReference type="InterPro" id="IPR016181">
    <property type="entry name" value="Acyl_CoA_acyltransferase"/>
</dbReference>
<sequence>MKKIKKISALETYPVRHPVLREGKSIESCHFDGDNLETTIHFGLYLQDNIIGVVSVFESKNEIFTNKKQFQIRGMAVLKEQQKKNFGAELIIATEKHCFEQKPCLIWFNARKEAIEFYKKMGYKTNGLSFEIKDIGTHIIMSKNCSSSS</sequence>
<dbReference type="RefSeq" id="WP_210644523.1">
    <property type="nucleotide sequence ID" value="NZ_JAGFBU010000001.1"/>
</dbReference>
<feature type="domain" description="N-acetyltransferase" evidence="1">
    <location>
        <begin position="1"/>
        <end position="146"/>
    </location>
</feature>
<reference evidence="2 3" key="1">
    <citation type="submission" date="2021-03" db="EMBL/GenBank/DDBJ databases">
        <title>Flavobacterium Flabelliformis Sp. Nov. And Flavobacterium Geliluteum Sp. Nov., Two Novel Multidrug Resistant Psychrophilic Species Isolated From Antarctica.</title>
        <authorList>
            <person name="Kralova S."/>
            <person name="Busse H.J."/>
            <person name="Bezdicek M."/>
            <person name="Nykrynova M."/>
            <person name="Kroupova E."/>
            <person name="Krsek D."/>
            <person name="Sedlacek I."/>
        </authorList>
    </citation>
    <scope>NUCLEOTIDE SEQUENCE [LARGE SCALE GENOMIC DNA]</scope>
    <source>
        <strain evidence="2 3">P4023</strain>
    </source>
</reference>
<dbReference type="Pfam" id="PF13673">
    <property type="entry name" value="Acetyltransf_10"/>
    <property type="match status" value="1"/>
</dbReference>
<dbReference type="PROSITE" id="PS51186">
    <property type="entry name" value="GNAT"/>
    <property type="match status" value="1"/>
</dbReference>
<evidence type="ECO:0000313" key="2">
    <source>
        <dbReference type="EMBL" id="MBP4140683.1"/>
    </source>
</evidence>
<proteinExistence type="predicted"/>
<keyword evidence="3" id="KW-1185">Reference proteome</keyword>
<comment type="caution">
    <text evidence="2">The sequence shown here is derived from an EMBL/GenBank/DDBJ whole genome shotgun (WGS) entry which is preliminary data.</text>
</comment>
<protein>
    <submittedName>
        <fullName evidence="2">GNAT family N-acetyltransferase</fullName>
    </submittedName>
</protein>
<accession>A0ABS5CPX8</accession>
<dbReference type="InterPro" id="IPR000182">
    <property type="entry name" value="GNAT_dom"/>
</dbReference>
<evidence type="ECO:0000313" key="3">
    <source>
        <dbReference type="Proteomes" id="UP000674217"/>
    </source>
</evidence>
<name>A0ABS5CPX8_9FLAO</name>
<dbReference type="SUPFAM" id="SSF55729">
    <property type="entry name" value="Acyl-CoA N-acyltransferases (Nat)"/>
    <property type="match status" value="1"/>
</dbReference>
<dbReference type="EMBL" id="JAGFBU010000001">
    <property type="protein sequence ID" value="MBP4140683.1"/>
    <property type="molecule type" value="Genomic_DNA"/>
</dbReference>
<dbReference type="Proteomes" id="UP000674217">
    <property type="component" value="Unassembled WGS sequence"/>
</dbReference>
<gene>
    <name evidence="2" type="ORF">J3S90_02590</name>
</gene>